<evidence type="ECO:0000256" key="2">
    <source>
        <dbReference type="ARBA" id="ARBA00022801"/>
    </source>
</evidence>
<evidence type="ECO:0000259" key="5">
    <source>
        <dbReference type="Pfam" id="PF00580"/>
    </source>
</evidence>
<dbReference type="RefSeq" id="WP_140692817.1">
    <property type="nucleotide sequence ID" value="NZ_RCZG01000005.1"/>
</dbReference>
<reference evidence="6 7" key="1">
    <citation type="journal article" date="2019" name="Environ. Microbiol.">
        <title>Species interactions and distinct microbial communities in high Arctic permafrost affected cryosols are associated with the CH4 and CO2 gas fluxes.</title>
        <authorList>
            <person name="Altshuler I."/>
            <person name="Hamel J."/>
            <person name="Turney S."/>
            <person name="Magnuson E."/>
            <person name="Levesque R."/>
            <person name="Greer C."/>
            <person name="Whyte L.G."/>
        </authorList>
    </citation>
    <scope>NUCLEOTIDE SEQUENCE [LARGE SCALE GENOMIC DNA]</scope>
    <source>
        <strain evidence="6 7">S5.20</strain>
    </source>
</reference>
<dbReference type="GO" id="GO:0005524">
    <property type="term" value="F:ATP binding"/>
    <property type="evidence" value="ECO:0007669"/>
    <property type="project" value="UniProtKB-KW"/>
</dbReference>
<dbReference type="EMBL" id="RCZG01000005">
    <property type="protein sequence ID" value="TPG33788.1"/>
    <property type="molecule type" value="Genomic_DNA"/>
</dbReference>
<keyword evidence="4" id="KW-0067">ATP-binding</keyword>
<dbReference type="SUPFAM" id="SSF52540">
    <property type="entry name" value="P-loop containing nucleoside triphosphate hydrolases"/>
    <property type="match status" value="1"/>
</dbReference>
<organism evidence="6 7">
    <name type="scientific">Mycolicibacterium hodleri</name>
    <dbReference type="NCBI Taxonomy" id="49897"/>
    <lineage>
        <taxon>Bacteria</taxon>
        <taxon>Bacillati</taxon>
        <taxon>Actinomycetota</taxon>
        <taxon>Actinomycetes</taxon>
        <taxon>Mycobacteriales</taxon>
        <taxon>Mycobacteriaceae</taxon>
        <taxon>Mycolicibacterium</taxon>
    </lineage>
</organism>
<gene>
    <name evidence="6" type="ORF">EAH80_16310</name>
</gene>
<proteinExistence type="predicted"/>
<evidence type="ECO:0000313" key="6">
    <source>
        <dbReference type="EMBL" id="TPG33788.1"/>
    </source>
</evidence>
<dbReference type="Proteomes" id="UP000320095">
    <property type="component" value="Unassembled WGS sequence"/>
</dbReference>
<dbReference type="Pfam" id="PF00580">
    <property type="entry name" value="UvrD-helicase"/>
    <property type="match status" value="1"/>
</dbReference>
<dbReference type="InterPro" id="IPR027417">
    <property type="entry name" value="P-loop_NTPase"/>
</dbReference>
<keyword evidence="1" id="KW-0547">Nucleotide-binding</keyword>
<sequence>MDTILRTEAELLLQQMPFSVEMPAGTGKTQLVAAMAAVAAGSGGTALVLTHTHAGVAALRKRLKAFGVPQKKAHVDTIASWAFELVRHYPDLAGIQIAAIPDWTKTAEYVRGAVNVARSRAIQSMHSASFDYLFVDEYQDCNLNQHELVLEIASAVPNAAVFGDRLQGIFDFANETLVDWDEHVFPNYPLLARAHTPWRWTGHNPELGQWLLDLRPQLVPGATIDLSQVTIPGLVWLAASHQAIFTAARAVRDSDESVLILNQWRNDNAATAGRLGGTYTVMEDLNGRFMHECLAVLGSAEPSQYALWLAKFAKECFSGLGEVNQPVLRRLQRGEAFDGLSRPGLEATLEVLQTLSARPSLGNLVVAMKGIEAAKEGKLYCTEAWRDTLEAIEAVVRDPAEDMREMLAKIRDRLRHTGRRRHSRVVSRTLLVKGLEYDHTIICDGDNIGSVRNFYVAITRPRKTLTIMSRSPTIRLR</sequence>
<accession>A0A502E7T2</accession>
<evidence type="ECO:0000256" key="4">
    <source>
        <dbReference type="ARBA" id="ARBA00022840"/>
    </source>
</evidence>
<keyword evidence="7" id="KW-1185">Reference proteome</keyword>
<evidence type="ECO:0000256" key="1">
    <source>
        <dbReference type="ARBA" id="ARBA00022741"/>
    </source>
</evidence>
<dbReference type="Gene3D" id="3.40.50.300">
    <property type="entry name" value="P-loop containing nucleotide triphosphate hydrolases"/>
    <property type="match status" value="2"/>
</dbReference>
<feature type="domain" description="UvrD-like helicase ATP-binding" evidence="5">
    <location>
        <begin position="119"/>
        <end position="172"/>
    </location>
</feature>
<keyword evidence="2" id="KW-0378">Hydrolase</keyword>
<comment type="caution">
    <text evidence="6">The sequence shown here is derived from an EMBL/GenBank/DDBJ whole genome shotgun (WGS) entry which is preliminary data.</text>
</comment>
<dbReference type="GO" id="GO:0016787">
    <property type="term" value="F:hydrolase activity"/>
    <property type="evidence" value="ECO:0007669"/>
    <property type="project" value="UniProtKB-KW"/>
</dbReference>
<dbReference type="OrthoDB" id="3196263at2"/>
<evidence type="ECO:0000256" key="3">
    <source>
        <dbReference type="ARBA" id="ARBA00022806"/>
    </source>
</evidence>
<name>A0A502E7T2_9MYCO</name>
<dbReference type="InterPro" id="IPR014016">
    <property type="entry name" value="UvrD-like_ATP-bd"/>
</dbReference>
<dbReference type="AlphaFoldDB" id="A0A502E7T2"/>
<dbReference type="GO" id="GO:0003678">
    <property type="term" value="F:DNA helicase activity"/>
    <property type="evidence" value="ECO:0007669"/>
    <property type="project" value="InterPro"/>
</dbReference>
<keyword evidence="3" id="KW-0347">Helicase</keyword>
<dbReference type="InterPro" id="IPR000212">
    <property type="entry name" value="DNA_helicase_UvrD/REP"/>
</dbReference>
<protein>
    <recommendedName>
        <fullName evidence="5">UvrD-like helicase ATP-binding domain-containing protein</fullName>
    </recommendedName>
</protein>
<dbReference type="GO" id="GO:0003677">
    <property type="term" value="F:DNA binding"/>
    <property type="evidence" value="ECO:0007669"/>
    <property type="project" value="InterPro"/>
</dbReference>
<evidence type="ECO:0000313" key="7">
    <source>
        <dbReference type="Proteomes" id="UP000320095"/>
    </source>
</evidence>
<dbReference type="PANTHER" id="PTHR11070">
    <property type="entry name" value="UVRD / RECB / PCRA DNA HELICASE FAMILY MEMBER"/>
    <property type="match status" value="1"/>
</dbReference>